<comment type="caution">
    <text evidence="1">The sequence shown here is derived from an EMBL/GenBank/DDBJ whole genome shotgun (WGS) entry which is preliminary data.</text>
</comment>
<reference evidence="1" key="1">
    <citation type="submission" date="2016-01" db="EMBL/GenBank/DDBJ databases">
        <authorList>
            <person name="Peeters C."/>
        </authorList>
    </citation>
    <scope>NUCLEOTIDE SEQUENCE [LARGE SCALE GENOMIC DNA]</scope>
    <source>
        <strain evidence="1">LMG 29317</strain>
    </source>
</reference>
<evidence type="ECO:0000313" key="1">
    <source>
        <dbReference type="EMBL" id="SAL68202.1"/>
    </source>
</evidence>
<dbReference type="EMBL" id="FCOM02000016">
    <property type="protein sequence ID" value="SAL68202.1"/>
    <property type="molecule type" value="Genomic_DNA"/>
</dbReference>
<dbReference type="Proteomes" id="UP000055019">
    <property type="component" value="Unassembled WGS sequence"/>
</dbReference>
<accession>A0A158JH53</accession>
<keyword evidence="2" id="KW-1185">Reference proteome</keyword>
<gene>
    <name evidence="1" type="ORF">AWB74_03851</name>
</gene>
<dbReference type="AlphaFoldDB" id="A0A158JH53"/>
<sequence>MQTTENSLHWAVDKWLAPTPRASGTRRASVPLACHRRALCLHRGPASGRPARDHFLPP</sequence>
<name>A0A158JH53_9BURK</name>
<organism evidence="1 2">
    <name type="scientific">Caballeronia arvi</name>
    <dbReference type="NCBI Taxonomy" id="1777135"/>
    <lineage>
        <taxon>Bacteria</taxon>
        <taxon>Pseudomonadati</taxon>
        <taxon>Pseudomonadota</taxon>
        <taxon>Betaproteobacteria</taxon>
        <taxon>Burkholderiales</taxon>
        <taxon>Burkholderiaceae</taxon>
        <taxon>Caballeronia</taxon>
    </lineage>
</organism>
<evidence type="ECO:0000313" key="2">
    <source>
        <dbReference type="Proteomes" id="UP000055019"/>
    </source>
</evidence>
<proteinExistence type="predicted"/>
<protein>
    <submittedName>
        <fullName evidence="1">Uncharacterized protein</fullName>
    </submittedName>
</protein>